<sequence>MSVIKTALVAASFVVVAAAANAQSREDLNSRIHGEPAVSQSQSYNVAPRAAYTQNARGAYARAYTNYVRPQLQQYEANPLFDDFHGN</sequence>
<gene>
    <name evidence="1" type="ORF">CAK95_00685</name>
</gene>
<accession>A0A1W6ZKI1</accession>
<keyword evidence="2" id="KW-1185">Reference proteome</keyword>
<evidence type="ECO:0000313" key="2">
    <source>
        <dbReference type="Proteomes" id="UP000194137"/>
    </source>
</evidence>
<protein>
    <submittedName>
        <fullName evidence="1">Uncharacterized protein</fullName>
    </submittedName>
</protein>
<proteinExistence type="predicted"/>
<dbReference type="KEGG" id="psin:CAK95_00685"/>
<organism evidence="1 2">
    <name type="scientific">Pseudorhodoplanes sinuspersici</name>
    <dbReference type="NCBI Taxonomy" id="1235591"/>
    <lineage>
        <taxon>Bacteria</taxon>
        <taxon>Pseudomonadati</taxon>
        <taxon>Pseudomonadota</taxon>
        <taxon>Alphaproteobacteria</taxon>
        <taxon>Hyphomicrobiales</taxon>
        <taxon>Pseudorhodoplanes</taxon>
    </lineage>
</organism>
<name>A0A1W6ZKI1_9HYPH</name>
<dbReference type="RefSeq" id="WP_086086077.1">
    <property type="nucleotide sequence ID" value="NZ_CP021112.1"/>
</dbReference>
<evidence type="ECO:0000313" key="1">
    <source>
        <dbReference type="EMBL" id="ARP97757.1"/>
    </source>
</evidence>
<dbReference type="Proteomes" id="UP000194137">
    <property type="component" value="Chromosome"/>
</dbReference>
<dbReference type="AlphaFoldDB" id="A0A1W6ZKI1"/>
<reference evidence="1 2" key="1">
    <citation type="submission" date="2017-05" db="EMBL/GenBank/DDBJ databases">
        <title>Full genome sequence of Pseudorhodoplanes sinuspersici.</title>
        <authorList>
            <person name="Dastgheib S.M.M."/>
            <person name="Shavandi M."/>
            <person name="Tirandaz H."/>
        </authorList>
    </citation>
    <scope>NUCLEOTIDE SEQUENCE [LARGE SCALE GENOMIC DNA]</scope>
    <source>
        <strain evidence="1 2">RIPI110</strain>
    </source>
</reference>
<dbReference type="EMBL" id="CP021112">
    <property type="protein sequence ID" value="ARP97757.1"/>
    <property type="molecule type" value="Genomic_DNA"/>
</dbReference>